<dbReference type="RefSeq" id="XP_003834661.1">
    <property type="nucleotide sequence ID" value="XM_003834613.1"/>
</dbReference>
<proteinExistence type="predicted"/>
<name>E4ZJL1_LEPMJ</name>
<accession>E4ZJL1</accession>
<keyword evidence="3" id="KW-1185">Reference proteome</keyword>
<dbReference type="HOGENOM" id="CLU_1360620_0_0_1"/>
<gene>
    <name evidence="2" type="ORF">LEMA_P068040.1</name>
</gene>
<dbReference type="VEuPathDB" id="FungiDB:LEMA_P068040.1"/>
<dbReference type="GeneID" id="13288140"/>
<evidence type="ECO:0000313" key="2">
    <source>
        <dbReference type="EMBL" id="CBX91296.1"/>
    </source>
</evidence>
<organism evidence="3">
    <name type="scientific">Leptosphaeria maculans (strain JN3 / isolate v23.1.3 / race Av1-4-5-6-7-8)</name>
    <name type="common">Blackleg fungus</name>
    <name type="synonym">Phoma lingam</name>
    <dbReference type="NCBI Taxonomy" id="985895"/>
    <lineage>
        <taxon>Eukaryota</taxon>
        <taxon>Fungi</taxon>
        <taxon>Dikarya</taxon>
        <taxon>Ascomycota</taxon>
        <taxon>Pezizomycotina</taxon>
        <taxon>Dothideomycetes</taxon>
        <taxon>Pleosporomycetidae</taxon>
        <taxon>Pleosporales</taxon>
        <taxon>Pleosporineae</taxon>
        <taxon>Leptosphaeriaceae</taxon>
        <taxon>Plenodomus</taxon>
        <taxon>Plenodomus lingam/Leptosphaeria maculans species complex</taxon>
    </lineage>
</organism>
<dbReference type="Proteomes" id="UP000002668">
    <property type="component" value="Genome"/>
</dbReference>
<reference evidence="3" key="1">
    <citation type="journal article" date="2011" name="Nat. Commun.">
        <title>Effector diversification within compartments of the Leptosphaeria maculans genome affected by Repeat-Induced Point mutations.</title>
        <authorList>
            <person name="Rouxel T."/>
            <person name="Grandaubert J."/>
            <person name="Hane J.K."/>
            <person name="Hoede C."/>
            <person name="van de Wouw A.P."/>
            <person name="Couloux A."/>
            <person name="Dominguez V."/>
            <person name="Anthouard V."/>
            <person name="Bally P."/>
            <person name="Bourras S."/>
            <person name="Cozijnsen A.J."/>
            <person name="Ciuffetti L.M."/>
            <person name="Degrave A."/>
            <person name="Dilmaghani A."/>
            <person name="Duret L."/>
            <person name="Fudal I."/>
            <person name="Goodwin S.B."/>
            <person name="Gout L."/>
            <person name="Glaser N."/>
            <person name="Linglin J."/>
            <person name="Kema G.H.J."/>
            <person name="Lapalu N."/>
            <person name="Lawrence C.B."/>
            <person name="May K."/>
            <person name="Meyer M."/>
            <person name="Ollivier B."/>
            <person name="Poulain J."/>
            <person name="Schoch C.L."/>
            <person name="Simon A."/>
            <person name="Spatafora J.W."/>
            <person name="Stachowiak A."/>
            <person name="Turgeon B.G."/>
            <person name="Tyler B.M."/>
            <person name="Vincent D."/>
            <person name="Weissenbach J."/>
            <person name="Amselem J."/>
            <person name="Quesneville H."/>
            <person name="Oliver R.P."/>
            <person name="Wincker P."/>
            <person name="Balesdent M.-H."/>
            <person name="Howlett B.J."/>
        </authorList>
    </citation>
    <scope>NUCLEOTIDE SEQUENCE [LARGE SCALE GENOMIC DNA]</scope>
    <source>
        <strain evidence="3">JN3 / isolate v23.1.3 / race Av1-4-5-6-7-8</strain>
    </source>
</reference>
<feature type="region of interest" description="Disordered" evidence="1">
    <location>
        <begin position="60"/>
        <end position="85"/>
    </location>
</feature>
<dbReference type="EMBL" id="FP929072">
    <property type="protein sequence ID" value="CBX91296.1"/>
    <property type="molecule type" value="Genomic_DNA"/>
</dbReference>
<dbReference type="InParanoid" id="E4ZJL1"/>
<evidence type="ECO:0000256" key="1">
    <source>
        <dbReference type="SAM" id="MobiDB-lite"/>
    </source>
</evidence>
<protein>
    <submittedName>
        <fullName evidence="2">Predicted protein</fullName>
    </submittedName>
</protein>
<sequence>MRIFATSDIIASPARSHAYDDPSFDRNEGVIEANAPLMVHTSPSSICRCSLTSLETAPCRQSHTVSDKKRHKGHPPQGRSRDLPCIANRNGLLSPLAPTIKSNCPTTASKCHSAALHFATAPVSLSPAKQSTIQITKWSQYLPRLKPKSKTPQNLTSGRGVARALDWPPTICSVAASRDHNCDSSSRVPVFADRSCLGRVG</sequence>
<dbReference type="AlphaFoldDB" id="E4ZJL1"/>
<evidence type="ECO:0000313" key="3">
    <source>
        <dbReference type="Proteomes" id="UP000002668"/>
    </source>
</evidence>